<dbReference type="Gene3D" id="3.30.160.20">
    <property type="match status" value="1"/>
</dbReference>
<keyword evidence="4" id="KW-1185">Reference proteome</keyword>
<dbReference type="RefSeq" id="XP_018127375.1">
    <property type="nucleotide sequence ID" value="XM_018277505.1"/>
</dbReference>
<evidence type="ECO:0000256" key="1">
    <source>
        <dbReference type="SAM" id="MobiDB-lite"/>
    </source>
</evidence>
<name>A0A1B8GCU7_9PEZI</name>
<dbReference type="EMBL" id="KV460251">
    <property type="protein sequence ID" value="OBT93642.1"/>
    <property type="molecule type" value="Genomic_DNA"/>
</dbReference>
<reference evidence="3 4" key="1">
    <citation type="submission" date="2016-03" db="EMBL/GenBank/DDBJ databases">
        <title>Comparative genomics of Pseudogymnoascus destructans, the fungus causing white-nose syndrome of bats.</title>
        <authorList>
            <person name="Palmer J.M."/>
            <person name="Drees K.P."/>
            <person name="Foster J.T."/>
            <person name="Lindner D.L."/>
        </authorList>
    </citation>
    <scope>NUCLEOTIDE SEQUENCE [LARGE SCALE GENOMIC DNA]</scope>
    <source>
        <strain evidence="3 4">UAMH 10579</strain>
    </source>
</reference>
<proteinExistence type="predicted"/>
<dbReference type="GeneID" id="28841463"/>
<dbReference type="InterPro" id="IPR014720">
    <property type="entry name" value="dsRBD_dom"/>
</dbReference>
<accession>A0A1B8GCU7</accession>
<dbReference type="OrthoDB" id="3429652at2759"/>
<organism evidence="3 4">
    <name type="scientific">Pseudogymnoascus verrucosus</name>
    <dbReference type="NCBI Taxonomy" id="342668"/>
    <lineage>
        <taxon>Eukaryota</taxon>
        <taxon>Fungi</taxon>
        <taxon>Dikarya</taxon>
        <taxon>Ascomycota</taxon>
        <taxon>Pezizomycotina</taxon>
        <taxon>Leotiomycetes</taxon>
        <taxon>Thelebolales</taxon>
        <taxon>Thelebolaceae</taxon>
        <taxon>Pseudogymnoascus</taxon>
    </lineage>
</organism>
<feature type="region of interest" description="Disordered" evidence="1">
    <location>
        <begin position="116"/>
        <end position="140"/>
    </location>
</feature>
<dbReference type="CDD" id="cd00048">
    <property type="entry name" value="DSRM_SF"/>
    <property type="match status" value="1"/>
</dbReference>
<reference evidence="4" key="2">
    <citation type="journal article" date="2018" name="Nat. Commun.">
        <title>Extreme sensitivity to ultraviolet light in the fungal pathogen causing white-nose syndrome of bats.</title>
        <authorList>
            <person name="Palmer J.M."/>
            <person name="Drees K.P."/>
            <person name="Foster J.T."/>
            <person name="Lindner D.L."/>
        </authorList>
    </citation>
    <scope>NUCLEOTIDE SEQUENCE [LARGE SCALE GENOMIC DNA]</scope>
    <source>
        <strain evidence="4">UAMH 10579</strain>
    </source>
</reference>
<feature type="domain" description="DRBM" evidence="2">
    <location>
        <begin position="196"/>
        <end position="261"/>
    </location>
</feature>
<evidence type="ECO:0000313" key="4">
    <source>
        <dbReference type="Proteomes" id="UP000091956"/>
    </source>
</evidence>
<sequence length="266" mass="30028">MPLNEGLVNILRDESPSFKDRWLGRKLLDIAIATVAARSVSAQASEKVVKDLYQDMKAAFPYDNCFRELPGRREAEPEDPDYCYLLESLLGHIYLRGQDDAPGIVSILERNVRDPRRSQDEKYLKSPPLPPQISQSTQEERILDNASNGMATEVGSVFGSNQYIGSIPKFTPPQEVSNGNVRQLQEHADLGDLAIYTVFFEEHGTIKGTKPSYTWRQTQLKPTSRFLFTVTFEGVEVAGLECSSKQNAKHEASKALWEELHLRKQL</sequence>
<dbReference type="AlphaFoldDB" id="A0A1B8GCU7"/>
<evidence type="ECO:0000313" key="3">
    <source>
        <dbReference type="EMBL" id="OBT93642.1"/>
    </source>
</evidence>
<dbReference type="Pfam" id="PF00035">
    <property type="entry name" value="dsrm"/>
    <property type="match status" value="1"/>
</dbReference>
<protein>
    <recommendedName>
        <fullName evidence="2">DRBM domain-containing protein</fullName>
    </recommendedName>
</protein>
<evidence type="ECO:0000259" key="2">
    <source>
        <dbReference type="SMART" id="SM00358"/>
    </source>
</evidence>
<gene>
    <name evidence="3" type="ORF">VE01_08077</name>
</gene>
<dbReference type="SUPFAM" id="SSF54768">
    <property type="entry name" value="dsRNA-binding domain-like"/>
    <property type="match status" value="1"/>
</dbReference>
<dbReference type="Proteomes" id="UP000091956">
    <property type="component" value="Unassembled WGS sequence"/>
</dbReference>
<dbReference type="SMART" id="SM00358">
    <property type="entry name" value="DSRM"/>
    <property type="match status" value="1"/>
</dbReference>